<dbReference type="InterPro" id="IPR014544">
    <property type="entry name" value="UCP028408"/>
</dbReference>
<sequence length="399" mass="46855">MTKLTTSATIKAKLQNQWSQFKFHKQWANKQLKFPLILKLAKPTDKQLLHEYSQVQVWLDDLQKLSLIKGVALRKQQINYSKMGKQLMPVAIEIADMEALARYLNKWQQWQKFTQLFAHICQQLPRIADWLAQNPAQIEKYQSSWPQLINVCLYFIKHPSPNCYIRQLDIPNVDTKFIEQHKAILKQLLDQLLDLNGIDQQYNKLTEHGFEKRFGLLHEQPQIRFRVLDPQLSQELLGINDLTIPIEQFNRLNLMVDRVFITENKVNGLAFPAINNAIVIFGLGYGIQILKQTDWLKKCRIHYWGDIDTHGFAILSQLRSYFPKTQSLLMDQQTLLACKTFWGCEVKHQCHKAEQLPHLTDEEQTLYQQLKQGKWAEQLRLEQEIIPISILLEGLSKFK</sequence>
<evidence type="ECO:0008006" key="5">
    <source>
        <dbReference type="Google" id="ProtNLM"/>
    </source>
</evidence>
<dbReference type="AlphaFoldDB" id="A0AAE9Z3H2"/>
<name>A0AAE9Z3H2_9GAMM</name>
<dbReference type="InterPro" id="IPR024534">
    <property type="entry name" value="JetD_C"/>
</dbReference>
<dbReference type="Pfam" id="PF11795">
    <property type="entry name" value="DUF3322"/>
    <property type="match status" value="1"/>
</dbReference>
<accession>A0AAE9Z3H2</accession>
<keyword evidence="4" id="KW-1185">Reference proteome</keyword>
<dbReference type="Proteomes" id="UP000032352">
    <property type="component" value="Chromosome"/>
</dbReference>
<protein>
    <recommendedName>
        <fullName evidence="5">Wadjet protein JetD C-terminal domain-containing protein</fullName>
    </recommendedName>
</protein>
<dbReference type="InterPro" id="IPR024537">
    <property type="entry name" value="DUF3322"/>
</dbReference>
<dbReference type="EMBL" id="CP059733">
    <property type="protein sequence ID" value="WDE04553.1"/>
    <property type="molecule type" value="Genomic_DNA"/>
</dbReference>
<evidence type="ECO:0000313" key="3">
    <source>
        <dbReference type="EMBL" id="WDE04553.1"/>
    </source>
</evidence>
<dbReference type="KEGG" id="tvd:SG34_025000"/>
<evidence type="ECO:0000313" key="4">
    <source>
        <dbReference type="Proteomes" id="UP000032352"/>
    </source>
</evidence>
<dbReference type="Pfam" id="PF09983">
    <property type="entry name" value="JetD_C"/>
    <property type="match status" value="1"/>
</dbReference>
<proteinExistence type="predicted"/>
<reference evidence="3 4" key="2">
    <citation type="journal article" date="2022" name="Mar. Drugs">
        <title>Bioassay-Guided Fractionation Leads to the Detection of Cholic Acid Generated by the Rare Thalassomonas sp.</title>
        <authorList>
            <person name="Pheiffer F."/>
            <person name="Schneider Y.K."/>
            <person name="Hansen E.H."/>
            <person name="Andersen J.H."/>
            <person name="Isaksson J."/>
            <person name="Busche T."/>
            <person name="R C."/>
            <person name="Kalinowski J."/>
            <person name="Zyl L.V."/>
            <person name="Trindade M."/>
        </authorList>
    </citation>
    <scope>NUCLEOTIDE SEQUENCE [LARGE SCALE GENOMIC DNA]</scope>
    <source>
        <strain evidence="3 4">XOM25</strain>
    </source>
</reference>
<feature type="domain" description="Wadjet protein JetD C-terminal" evidence="1">
    <location>
        <begin position="215"/>
        <end position="391"/>
    </location>
</feature>
<dbReference type="RefSeq" id="WP_044838038.1">
    <property type="nucleotide sequence ID" value="NZ_CP059733.1"/>
</dbReference>
<gene>
    <name evidence="3" type="ORF">SG34_025000</name>
</gene>
<dbReference type="PIRSF" id="PIRSF028408">
    <property type="entry name" value="UCP028408"/>
    <property type="match status" value="1"/>
</dbReference>
<organism evidence="3 4">
    <name type="scientific">Thalassomonas viridans</name>
    <dbReference type="NCBI Taxonomy" id="137584"/>
    <lineage>
        <taxon>Bacteria</taxon>
        <taxon>Pseudomonadati</taxon>
        <taxon>Pseudomonadota</taxon>
        <taxon>Gammaproteobacteria</taxon>
        <taxon>Alteromonadales</taxon>
        <taxon>Colwelliaceae</taxon>
        <taxon>Thalassomonas</taxon>
    </lineage>
</organism>
<reference evidence="3 4" key="1">
    <citation type="journal article" date="2015" name="Genome Announc.">
        <title>Draft Genome Sequences of Marine Isolates of Thalassomonas viridans and Thalassomonas actiniarum.</title>
        <authorList>
            <person name="Olonade I."/>
            <person name="van Zyl L.J."/>
            <person name="Trindade M."/>
        </authorList>
    </citation>
    <scope>NUCLEOTIDE SEQUENCE [LARGE SCALE GENOMIC DNA]</scope>
    <source>
        <strain evidence="3 4">XOM25</strain>
    </source>
</reference>
<feature type="domain" description="DUF3322" evidence="2">
    <location>
        <begin position="9"/>
        <end position="190"/>
    </location>
</feature>
<evidence type="ECO:0000259" key="1">
    <source>
        <dbReference type="Pfam" id="PF09983"/>
    </source>
</evidence>
<evidence type="ECO:0000259" key="2">
    <source>
        <dbReference type="Pfam" id="PF11795"/>
    </source>
</evidence>